<evidence type="ECO:0000256" key="1">
    <source>
        <dbReference type="SAM" id="SignalP"/>
    </source>
</evidence>
<reference evidence="2 3" key="1">
    <citation type="submission" date="2017-02" db="EMBL/GenBank/DDBJ databases">
        <authorList>
            <person name="Peterson S.W."/>
        </authorList>
    </citation>
    <scope>NUCLEOTIDE SEQUENCE [LARGE SCALE GENOMIC DNA]</scope>
    <source>
        <strain evidence="2 3">M1</strain>
    </source>
</reference>
<sequence>MKKILSLVLVFTMLFSTVSSFATTNNVDPQNKQRLFRRN</sequence>
<accession>A0A1T5MHX3</accession>
<evidence type="ECO:0000313" key="2">
    <source>
        <dbReference type="EMBL" id="SKC87827.1"/>
    </source>
</evidence>
<keyword evidence="1" id="KW-0732">Signal</keyword>
<gene>
    <name evidence="2" type="ORF">SAMN02194393_04755</name>
</gene>
<protein>
    <submittedName>
        <fullName evidence="2">Uncharacterized protein</fullName>
    </submittedName>
</protein>
<feature type="chain" id="PRO_5013318679" evidence="1">
    <location>
        <begin position="23"/>
        <end position="39"/>
    </location>
</feature>
<evidence type="ECO:0000313" key="3">
    <source>
        <dbReference type="Proteomes" id="UP000190285"/>
    </source>
</evidence>
<organism evidence="2 3">
    <name type="scientific">Maledivibacter halophilus</name>
    <dbReference type="NCBI Taxonomy" id="36842"/>
    <lineage>
        <taxon>Bacteria</taxon>
        <taxon>Bacillati</taxon>
        <taxon>Bacillota</taxon>
        <taxon>Clostridia</taxon>
        <taxon>Peptostreptococcales</taxon>
        <taxon>Caminicellaceae</taxon>
        <taxon>Maledivibacter</taxon>
    </lineage>
</organism>
<keyword evidence="3" id="KW-1185">Reference proteome</keyword>
<dbReference type="AlphaFoldDB" id="A0A1T5MHX3"/>
<dbReference type="EMBL" id="FUZT01000016">
    <property type="protein sequence ID" value="SKC87827.1"/>
    <property type="molecule type" value="Genomic_DNA"/>
</dbReference>
<proteinExistence type="predicted"/>
<dbReference type="STRING" id="36842.SAMN02194393_04755"/>
<dbReference type="Proteomes" id="UP000190285">
    <property type="component" value="Unassembled WGS sequence"/>
</dbReference>
<name>A0A1T5MHX3_9FIRM</name>
<feature type="signal peptide" evidence="1">
    <location>
        <begin position="1"/>
        <end position="22"/>
    </location>
</feature>